<evidence type="ECO:0000256" key="2">
    <source>
        <dbReference type="ARBA" id="ARBA00008900"/>
    </source>
</evidence>
<dbReference type="Proteomes" id="UP000216312">
    <property type="component" value="Unassembled WGS sequence"/>
</dbReference>
<reference evidence="12" key="1">
    <citation type="submission" date="2017-07" db="EMBL/GenBank/DDBJ databases">
        <title>Novel pathways for hydrocarbon cycling and metabolic interdependencies in hydrothermal sediment communities.</title>
        <authorList>
            <person name="Dombrowski N."/>
            <person name="Seitz K."/>
            <person name="Teske A."/>
            <person name="Baker B."/>
        </authorList>
    </citation>
    <scope>NUCLEOTIDE SEQUENCE [LARGE SCALE GENOMIC DNA]</scope>
</reference>
<dbReference type="EMBL" id="NMUJ01000007">
    <property type="protein sequence ID" value="OYV03399.1"/>
    <property type="molecule type" value="Genomic_DNA"/>
</dbReference>
<dbReference type="InterPro" id="IPR038418">
    <property type="entry name" value="6-PTP_synth/QueD_sf"/>
</dbReference>
<feature type="binding site" evidence="10">
    <location>
        <position position="26"/>
    </location>
    <ligand>
        <name>Zn(2+)</name>
        <dbReference type="ChEBI" id="CHEBI:29105"/>
    </ligand>
</feature>
<evidence type="ECO:0000256" key="7">
    <source>
        <dbReference type="ARBA" id="ARBA00048807"/>
    </source>
</evidence>
<feature type="binding site" evidence="10">
    <location>
        <position position="14"/>
    </location>
    <ligand>
        <name>Zn(2+)</name>
        <dbReference type="ChEBI" id="CHEBI:29105"/>
    </ligand>
</feature>
<feature type="active site" description="Proton acceptor" evidence="9">
    <location>
        <position position="19"/>
    </location>
</feature>
<keyword evidence="4 8" id="KW-0479">Metal-binding</keyword>
<evidence type="ECO:0000256" key="1">
    <source>
        <dbReference type="ARBA" id="ARBA00005061"/>
    </source>
</evidence>
<name>A0A257LV83_UNCW3</name>
<evidence type="ECO:0000256" key="5">
    <source>
        <dbReference type="ARBA" id="ARBA00022833"/>
    </source>
</evidence>
<comment type="similarity">
    <text evidence="2 8">Belongs to the PTPS family. QueD subfamily.</text>
</comment>
<dbReference type="GO" id="GO:0046872">
    <property type="term" value="F:metal ion binding"/>
    <property type="evidence" value="ECO:0007669"/>
    <property type="project" value="UniProtKB-KW"/>
</dbReference>
<evidence type="ECO:0000256" key="8">
    <source>
        <dbReference type="PIRNR" id="PIRNR006113"/>
    </source>
</evidence>
<comment type="catalytic activity">
    <reaction evidence="7 8">
        <text>7,8-dihydroneopterin 3'-triphosphate + H2O = 6-carboxy-5,6,7,8-tetrahydropterin + triphosphate + acetaldehyde + 2 H(+)</text>
        <dbReference type="Rhea" id="RHEA:27966"/>
        <dbReference type="ChEBI" id="CHEBI:15343"/>
        <dbReference type="ChEBI" id="CHEBI:15377"/>
        <dbReference type="ChEBI" id="CHEBI:15378"/>
        <dbReference type="ChEBI" id="CHEBI:18036"/>
        <dbReference type="ChEBI" id="CHEBI:58462"/>
        <dbReference type="ChEBI" id="CHEBI:61032"/>
        <dbReference type="EC" id="4.1.2.50"/>
    </reaction>
</comment>
<comment type="cofactor">
    <cofactor evidence="8 10">
        <name>Zn(2+)</name>
        <dbReference type="ChEBI" id="CHEBI:29105"/>
    </cofactor>
    <text evidence="8 10">Binds 1 zinc ion per subunit.</text>
</comment>
<keyword evidence="5 8" id="KW-0862">Zinc</keyword>
<feature type="active site" description="Charge relay system" evidence="9">
    <location>
        <position position="64"/>
    </location>
</feature>
<evidence type="ECO:0000313" key="12">
    <source>
        <dbReference type="Proteomes" id="UP000216312"/>
    </source>
</evidence>
<feature type="active site" description="Charge relay system" evidence="9">
    <location>
        <position position="108"/>
    </location>
</feature>
<dbReference type="PANTHER" id="PTHR12589">
    <property type="entry name" value="PYRUVOYL TETRAHYDROBIOPTERIN SYNTHASE"/>
    <property type="match status" value="1"/>
</dbReference>
<evidence type="ECO:0000256" key="9">
    <source>
        <dbReference type="PIRSR" id="PIRSR006113-1"/>
    </source>
</evidence>
<evidence type="ECO:0000256" key="3">
    <source>
        <dbReference type="ARBA" id="ARBA00018141"/>
    </source>
</evidence>
<sequence>MFRLIVGDRFAAAHKLSICGEELHGHNFRVWVTVEGDNLDTNGMVVDLRVLRRWLTEILKELDHRYLNDLPYFKVNPPTVENIAKYIFTNLNRKIPDNLKLIHVEVWEDERQGVRYYEGCAT</sequence>
<protein>
    <recommendedName>
        <fullName evidence="3 8">6-carboxy-5,6,7,8-tetrahydropterin synthase</fullName>
        <ecNumber evidence="8">4.-.-.-</ecNumber>
    </recommendedName>
</protein>
<keyword evidence="6 8" id="KW-0456">Lyase</keyword>
<dbReference type="Gene3D" id="3.30.479.10">
    <property type="entry name" value="6-pyruvoyl tetrahydropterin synthase/QueD"/>
    <property type="match status" value="1"/>
</dbReference>
<dbReference type="EC" id="4.-.-.-" evidence="8"/>
<dbReference type="InterPro" id="IPR007115">
    <property type="entry name" value="6-PTP_synth/QueD"/>
</dbReference>
<gene>
    <name evidence="11" type="ORF">CGW93_01115</name>
</gene>
<comment type="pathway">
    <text evidence="1 8">Purine metabolism; 7-cyano-7-deazaguanine biosynthesis.</text>
</comment>
<keyword evidence="8" id="KW-0671">Queuosine biosynthesis</keyword>
<dbReference type="PIRSF" id="PIRSF006113">
    <property type="entry name" value="PTP_synth"/>
    <property type="match status" value="1"/>
</dbReference>
<evidence type="ECO:0000313" key="11">
    <source>
        <dbReference type="EMBL" id="OYV03399.1"/>
    </source>
</evidence>
<dbReference type="Pfam" id="PF01242">
    <property type="entry name" value="PTPS"/>
    <property type="match status" value="1"/>
</dbReference>
<dbReference type="SUPFAM" id="SSF55620">
    <property type="entry name" value="Tetrahydrobiopterin biosynthesis enzymes-like"/>
    <property type="match status" value="1"/>
</dbReference>
<dbReference type="UniPathway" id="UPA00391"/>
<dbReference type="GO" id="GO:0008616">
    <property type="term" value="P:tRNA queuosine(34) biosynthetic process"/>
    <property type="evidence" value="ECO:0007669"/>
    <property type="project" value="UniProtKB-KW"/>
</dbReference>
<accession>A0A257LV83</accession>
<comment type="caution">
    <text evidence="11">The sequence shown here is derived from an EMBL/GenBank/DDBJ whole genome shotgun (WGS) entry which is preliminary data.</text>
</comment>
<dbReference type="GO" id="GO:0070497">
    <property type="term" value="F:6-carboxytetrahydropterin synthase activity"/>
    <property type="evidence" value="ECO:0007669"/>
    <property type="project" value="UniProtKB-EC"/>
</dbReference>
<evidence type="ECO:0000256" key="4">
    <source>
        <dbReference type="ARBA" id="ARBA00022723"/>
    </source>
</evidence>
<organism evidence="11 12">
    <name type="scientific">candidate division WOR-3 bacterium 4484_18</name>
    <dbReference type="NCBI Taxonomy" id="2020626"/>
    <lineage>
        <taxon>Bacteria</taxon>
        <taxon>Bacteria division WOR-3</taxon>
    </lineage>
</organism>
<proteinExistence type="inferred from homology"/>
<dbReference type="AlphaFoldDB" id="A0A257LV83"/>
<dbReference type="PANTHER" id="PTHR12589:SF7">
    <property type="entry name" value="6-PYRUVOYL TETRAHYDROBIOPTERIN SYNTHASE"/>
    <property type="match status" value="1"/>
</dbReference>
<feature type="binding site" evidence="10">
    <location>
        <position position="24"/>
    </location>
    <ligand>
        <name>Zn(2+)</name>
        <dbReference type="ChEBI" id="CHEBI:29105"/>
    </ligand>
</feature>
<evidence type="ECO:0000256" key="10">
    <source>
        <dbReference type="PIRSR" id="PIRSR006113-2"/>
    </source>
</evidence>
<evidence type="ECO:0000256" key="6">
    <source>
        <dbReference type="ARBA" id="ARBA00023239"/>
    </source>
</evidence>